<feature type="domain" description="Amidohydrolase 3" evidence="1">
    <location>
        <begin position="45"/>
        <end position="548"/>
    </location>
</feature>
<evidence type="ECO:0000313" key="2">
    <source>
        <dbReference type="EMBL" id="AHE97192.1"/>
    </source>
</evidence>
<dbReference type="EMBL" id="CP007029">
    <property type="protein sequence ID" value="AHE97192.1"/>
    <property type="molecule type" value="Genomic_DNA"/>
</dbReference>
<dbReference type="Pfam" id="PF07969">
    <property type="entry name" value="Amidohydro_3"/>
    <property type="match status" value="1"/>
</dbReference>
<dbReference type="InterPro" id="IPR032466">
    <property type="entry name" value="Metal_Hydrolase"/>
</dbReference>
<organism evidence="2 3">
    <name type="scientific">Thioalkalivibrio paradoxus ARh 1</name>
    <dbReference type="NCBI Taxonomy" id="713585"/>
    <lineage>
        <taxon>Bacteria</taxon>
        <taxon>Pseudomonadati</taxon>
        <taxon>Pseudomonadota</taxon>
        <taxon>Gammaproteobacteria</taxon>
        <taxon>Chromatiales</taxon>
        <taxon>Ectothiorhodospiraceae</taxon>
        <taxon>Thioalkalivibrio</taxon>
    </lineage>
</organism>
<dbReference type="STRING" id="713585.THITH_01675"/>
<keyword evidence="2" id="KW-0378">Hydrolase</keyword>
<dbReference type="Gene3D" id="3.20.20.140">
    <property type="entry name" value="Metal-dependent hydrolases"/>
    <property type="match status" value="1"/>
</dbReference>
<name>W0DIZ5_9GAMM</name>
<dbReference type="Gene3D" id="2.30.40.10">
    <property type="entry name" value="Urease, subunit C, domain 1"/>
    <property type="match status" value="1"/>
</dbReference>
<evidence type="ECO:0000313" key="3">
    <source>
        <dbReference type="Proteomes" id="UP000005289"/>
    </source>
</evidence>
<accession>W0DIZ5</accession>
<dbReference type="AlphaFoldDB" id="W0DIZ5"/>
<dbReference type="InterPro" id="IPR013108">
    <property type="entry name" value="Amidohydro_3"/>
</dbReference>
<dbReference type="Gene3D" id="3.10.310.70">
    <property type="match status" value="1"/>
</dbReference>
<dbReference type="HOGENOM" id="CLU_009942_2_0_6"/>
<dbReference type="SUPFAM" id="SSF51556">
    <property type="entry name" value="Metallo-dependent hydrolases"/>
    <property type="match status" value="1"/>
</dbReference>
<keyword evidence="3" id="KW-1185">Reference proteome</keyword>
<gene>
    <name evidence="2" type="ORF">THITH_01675</name>
</gene>
<proteinExistence type="predicted"/>
<dbReference type="KEGG" id="tti:THITH_01675"/>
<reference evidence="2 3" key="1">
    <citation type="submission" date="2013-12" db="EMBL/GenBank/DDBJ databases">
        <authorList>
            <consortium name="DOE Joint Genome Institute"/>
            <person name="Muyzer G."/>
            <person name="Huntemann M."/>
            <person name="Han J."/>
            <person name="Chen A."/>
            <person name="Kyrpides N."/>
            <person name="Mavromatis K."/>
            <person name="Markowitz V."/>
            <person name="Palaniappan K."/>
            <person name="Ivanova N."/>
            <person name="Schaumberg A."/>
            <person name="Pati A."/>
            <person name="Liolios K."/>
            <person name="Nordberg H.P."/>
            <person name="Cantor M.N."/>
            <person name="Hua S.X."/>
            <person name="Woyke T."/>
        </authorList>
    </citation>
    <scope>NUCLEOTIDE SEQUENCE [LARGE SCALE GENOMIC DNA]</scope>
    <source>
        <strain evidence="2 3">ARh 1</strain>
    </source>
</reference>
<dbReference type="InterPro" id="IPR033932">
    <property type="entry name" value="YtcJ-like"/>
</dbReference>
<dbReference type="SUPFAM" id="SSF51338">
    <property type="entry name" value="Composite domain of metallo-dependent hydrolases"/>
    <property type="match status" value="1"/>
</dbReference>
<sequence>MFRGGTVVTVEEGQPLAEAVAVGGGRILAVGSEAEIMALASPGTEIVELDGATVLPGFIDAHGHFMNAPQIVGWVNVSSPPVGPVTSIPEIVTTIRAFMDERRPASGEWVIGYGYDPTVLSDGRELTRDDLDPHFPDNPVMLIHVSGHGCVLNSAGFGIVGIDENTPTPEGGVILRKEGSNEPAGLVMETAFLPIFAHMPQPSQEQLLGVLGDAQEIYTSHGVTTAQEGATNKDDLEFLLRAADEGHLVIDVVSLPIVFDVPALLREYAPDFRGGPMELPDTAAQSFGRYRNRLKLAGIKLVLDGSPQGKTAFWSEPLLTGGPEGEEDYVGAPMVPPEMVTAAVAEFVDKGIQVFSHANGDAAIDMIIDALRAAGVTAADGRRDCVIHSQFVRPDQLAAYAELGMTPSFFTAHTFFWGDVHLENTGPERAAFISPMAAAYERGLRCSNHSDFSVTPMDPFLMMQSAMLRRSRSGVVLGPDQRVDALTALRSLTIDAAWQIFEDDTKGSIAPGKLADLVIVDRNPLDVDPEQLLALQVIETFKEGESVYRRPV</sequence>
<protein>
    <submittedName>
        <fullName evidence="2">Metal-dependent hydrolase</fullName>
    </submittedName>
</protein>
<evidence type="ECO:0000259" key="1">
    <source>
        <dbReference type="Pfam" id="PF07969"/>
    </source>
</evidence>
<dbReference type="CDD" id="cd01300">
    <property type="entry name" value="YtcJ_like"/>
    <property type="match status" value="1"/>
</dbReference>
<dbReference type="InterPro" id="IPR011059">
    <property type="entry name" value="Metal-dep_hydrolase_composite"/>
</dbReference>
<dbReference type="GO" id="GO:0016810">
    <property type="term" value="F:hydrolase activity, acting on carbon-nitrogen (but not peptide) bonds"/>
    <property type="evidence" value="ECO:0007669"/>
    <property type="project" value="InterPro"/>
</dbReference>
<dbReference type="PANTHER" id="PTHR22642">
    <property type="entry name" value="IMIDAZOLONEPROPIONASE"/>
    <property type="match status" value="1"/>
</dbReference>
<dbReference type="PANTHER" id="PTHR22642:SF2">
    <property type="entry name" value="PROTEIN LONG AFTER FAR-RED 3"/>
    <property type="match status" value="1"/>
</dbReference>
<dbReference type="Proteomes" id="UP000005289">
    <property type="component" value="Chromosome"/>
</dbReference>